<evidence type="ECO:0000313" key="10">
    <source>
        <dbReference type="Proteomes" id="UP000694920"/>
    </source>
</evidence>
<dbReference type="SUPFAM" id="SSF52540">
    <property type="entry name" value="P-loop containing nucleoside triphosphate hydrolases"/>
    <property type="match status" value="1"/>
</dbReference>
<evidence type="ECO:0000256" key="3">
    <source>
        <dbReference type="ARBA" id="ARBA00022801"/>
    </source>
</evidence>
<feature type="short sequence motif" description="Q motif" evidence="6">
    <location>
        <begin position="24"/>
        <end position="52"/>
    </location>
</feature>
<evidence type="ECO:0000313" key="13">
    <source>
        <dbReference type="RefSeq" id="XP_015609006.1"/>
    </source>
</evidence>
<evidence type="ECO:0000256" key="5">
    <source>
        <dbReference type="ARBA" id="ARBA00022840"/>
    </source>
</evidence>
<dbReference type="SMART" id="SM00490">
    <property type="entry name" value="HELICc"/>
    <property type="match status" value="1"/>
</dbReference>
<dbReference type="PROSITE" id="PS51194">
    <property type="entry name" value="HELICASE_CTER"/>
    <property type="match status" value="1"/>
</dbReference>
<gene>
    <name evidence="11 12 13 14 15" type="primary">LOC107274407</name>
</gene>
<dbReference type="RefSeq" id="XP_015609005.1">
    <property type="nucleotide sequence ID" value="XM_015753519.2"/>
</dbReference>
<dbReference type="InterPro" id="IPR050079">
    <property type="entry name" value="DEAD_box_RNA_helicase"/>
</dbReference>
<name>A0AAJ7CF36_CEPCN</name>
<dbReference type="InterPro" id="IPR014001">
    <property type="entry name" value="Helicase_ATP-bd"/>
</dbReference>
<dbReference type="InterPro" id="IPR011545">
    <property type="entry name" value="DEAD/DEAH_box_helicase_dom"/>
</dbReference>
<dbReference type="Pfam" id="PF00271">
    <property type="entry name" value="Helicase_C"/>
    <property type="match status" value="1"/>
</dbReference>
<dbReference type="PROSITE" id="PS00039">
    <property type="entry name" value="DEAD_ATP_HELICASE"/>
    <property type="match status" value="1"/>
</dbReference>
<dbReference type="InterPro" id="IPR014014">
    <property type="entry name" value="RNA_helicase_DEAD_Q_motif"/>
</dbReference>
<dbReference type="AlphaFoldDB" id="A0AAJ7CF36"/>
<dbReference type="EC" id="3.6.4.13" evidence="1"/>
<dbReference type="PROSITE" id="PS51192">
    <property type="entry name" value="HELICASE_ATP_BIND_1"/>
    <property type="match status" value="1"/>
</dbReference>
<reference evidence="11 12" key="1">
    <citation type="submission" date="2025-04" db="UniProtKB">
        <authorList>
            <consortium name="RefSeq"/>
        </authorList>
    </citation>
    <scope>IDENTIFICATION</scope>
</reference>
<dbReference type="InterPro" id="IPR000629">
    <property type="entry name" value="RNA-helicase_DEAD-box_CS"/>
</dbReference>
<dbReference type="Gene3D" id="3.40.50.300">
    <property type="entry name" value="P-loop containing nucleotide triphosphate hydrolases"/>
    <property type="match status" value="2"/>
</dbReference>
<dbReference type="Pfam" id="PF00270">
    <property type="entry name" value="DEAD"/>
    <property type="match status" value="1"/>
</dbReference>
<organism evidence="10 13">
    <name type="scientific">Cephus cinctus</name>
    <name type="common">Wheat stem sawfly</name>
    <dbReference type="NCBI Taxonomy" id="211228"/>
    <lineage>
        <taxon>Eukaryota</taxon>
        <taxon>Metazoa</taxon>
        <taxon>Ecdysozoa</taxon>
        <taxon>Arthropoda</taxon>
        <taxon>Hexapoda</taxon>
        <taxon>Insecta</taxon>
        <taxon>Pterygota</taxon>
        <taxon>Neoptera</taxon>
        <taxon>Endopterygota</taxon>
        <taxon>Hymenoptera</taxon>
        <taxon>Cephoidea</taxon>
        <taxon>Cephidae</taxon>
        <taxon>Cephus</taxon>
    </lineage>
</organism>
<dbReference type="GO" id="GO:0005829">
    <property type="term" value="C:cytosol"/>
    <property type="evidence" value="ECO:0007669"/>
    <property type="project" value="TreeGrafter"/>
</dbReference>
<keyword evidence="2" id="KW-0547">Nucleotide-binding</keyword>
<evidence type="ECO:0000256" key="1">
    <source>
        <dbReference type="ARBA" id="ARBA00012552"/>
    </source>
</evidence>
<dbReference type="InterPro" id="IPR001650">
    <property type="entry name" value="Helicase_C-like"/>
</dbReference>
<evidence type="ECO:0000259" key="8">
    <source>
        <dbReference type="PROSITE" id="PS51194"/>
    </source>
</evidence>
<dbReference type="KEGG" id="ccin:107274407"/>
<feature type="domain" description="Helicase ATP-binding" evidence="7">
    <location>
        <begin position="55"/>
        <end position="225"/>
    </location>
</feature>
<evidence type="ECO:0000256" key="6">
    <source>
        <dbReference type="PROSITE-ProRule" id="PRU00552"/>
    </source>
</evidence>
<dbReference type="PROSITE" id="PS51195">
    <property type="entry name" value="Q_MOTIF"/>
    <property type="match status" value="1"/>
</dbReference>
<evidence type="ECO:0000313" key="15">
    <source>
        <dbReference type="RefSeq" id="XP_024947420.1"/>
    </source>
</evidence>
<proteinExistence type="predicted"/>
<keyword evidence="5" id="KW-0067">ATP-binding</keyword>
<evidence type="ECO:0000256" key="2">
    <source>
        <dbReference type="ARBA" id="ARBA00022741"/>
    </source>
</evidence>
<dbReference type="InterPro" id="IPR027417">
    <property type="entry name" value="P-loop_NTPase"/>
</dbReference>
<dbReference type="GO" id="GO:0016787">
    <property type="term" value="F:hydrolase activity"/>
    <property type="evidence" value="ECO:0007669"/>
    <property type="project" value="UniProtKB-KW"/>
</dbReference>
<dbReference type="GO" id="GO:0005524">
    <property type="term" value="F:ATP binding"/>
    <property type="evidence" value="ECO:0007669"/>
    <property type="project" value="UniProtKB-KW"/>
</dbReference>
<evidence type="ECO:0000313" key="12">
    <source>
        <dbReference type="RefSeq" id="XP_015609005.1"/>
    </source>
</evidence>
<dbReference type="PANTHER" id="PTHR47959">
    <property type="entry name" value="ATP-DEPENDENT RNA HELICASE RHLE-RELATED"/>
    <property type="match status" value="1"/>
</dbReference>
<keyword evidence="4" id="KW-0347">Helicase</keyword>
<keyword evidence="3" id="KW-0378">Hydrolase</keyword>
<evidence type="ECO:0000259" key="7">
    <source>
        <dbReference type="PROSITE" id="PS51192"/>
    </source>
</evidence>
<evidence type="ECO:0000256" key="4">
    <source>
        <dbReference type="ARBA" id="ARBA00022806"/>
    </source>
</evidence>
<dbReference type="Proteomes" id="UP000694920">
    <property type="component" value="Unplaced"/>
</dbReference>
<keyword evidence="10" id="KW-1185">Reference proteome</keyword>
<dbReference type="SMART" id="SM00487">
    <property type="entry name" value="DEXDc"/>
    <property type="match status" value="1"/>
</dbReference>
<dbReference type="RefSeq" id="XP_015609004.1">
    <property type="nucleotide sequence ID" value="XM_015753518.2"/>
</dbReference>
<dbReference type="CDD" id="cd17943">
    <property type="entry name" value="DEADc_DDX20"/>
    <property type="match status" value="1"/>
</dbReference>
<feature type="domain" description="DEAD-box RNA helicase Q" evidence="9">
    <location>
        <begin position="24"/>
        <end position="52"/>
    </location>
</feature>
<accession>A0AAJ7CF36</accession>
<protein>
    <recommendedName>
        <fullName evidence="1">RNA helicase</fullName>
        <ecNumber evidence="1">3.6.4.13</ecNumber>
    </recommendedName>
</protein>
<evidence type="ECO:0000313" key="11">
    <source>
        <dbReference type="RefSeq" id="XP_015609004.1"/>
    </source>
</evidence>
<dbReference type="CDD" id="cd18787">
    <property type="entry name" value="SF2_C_DEAD"/>
    <property type="match status" value="1"/>
</dbReference>
<dbReference type="PANTHER" id="PTHR47959:SF1">
    <property type="entry name" value="ATP-DEPENDENT RNA HELICASE DBPA"/>
    <property type="match status" value="1"/>
</dbReference>
<feature type="domain" description="Helicase C-terminal" evidence="8">
    <location>
        <begin position="260"/>
        <end position="405"/>
    </location>
</feature>
<dbReference type="GO" id="GO:0010468">
    <property type="term" value="P:regulation of gene expression"/>
    <property type="evidence" value="ECO:0007669"/>
    <property type="project" value="UniProtKB-ARBA"/>
</dbReference>
<evidence type="ECO:0000313" key="14">
    <source>
        <dbReference type="RefSeq" id="XP_015609008.1"/>
    </source>
</evidence>
<dbReference type="RefSeq" id="XP_015609006.1">
    <property type="nucleotide sequence ID" value="XM_015753520.2"/>
</dbReference>
<dbReference type="GO" id="GO:0003676">
    <property type="term" value="F:nucleic acid binding"/>
    <property type="evidence" value="ECO:0007669"/>
    <property type="project" value="InterPro"/>
</dbReference>
<dbReference type="RefSeq" id="XP_024947420.1">
    <property type="nucleotide sequence ID" value="XM_025091652.1"/>
</dbReference>
<dbReference type="GO" id="GO:0003724">
    <property type="term" value="F:RNA helicase activity"/>
    <property type="evidence" value="ECO:0007669"/>
    <property type="project" value="UniProtKB-EC"/>
</dbReference>
<evidence type="ECO:0000259" key="9">
    <source>
        <dbReference type="PROSITE" id="PS51195"/>
    </source>
</evidence>
<dbReference type="GeneID" id="107274407"/>
<sequence length="1105" mass="126741">MPHLMAHDINTKARTKDVKVLEDVTFFQMGLSQTILDGLTSCGFQKPSPIQLKAIPLGRCGFDLIIRAKSGTGKTAVFGTIALEMLDIQISSVQVVILAPTREIAVQISQVLVSIGTEIKGLRVESFVGGMAIEGDKKRLNGCQIAVGAPGRIKHLIDKGFLNVEHVRLFVLDEADKLMESSFQKDINYIYSKLPINKQVIASSATYPGDLETFLETYMRSPILTSPDNDGPILLGLRQFVCIVKYHPNAMKQVEIKVQELAKIFGKIPFKQSLVFSNYQTRAQSVCNRINAMGLPAIYIVGNQDMKKRMDAIRKLKAFKCRIMLTTDLTARGIDAEHVNIVINLDIPIDGATYLHRIGRAGRYGSHGLTITIVSENELPTFRELMLSVGGPNFSLLKLPQDFSQDPWNADDSIFDKICAESVQDGDMEINQDIEIDKLITESENGAPIATNLSSPEKVYVPDVEVNKKIDSEKKKATNTGTINVEPMETLFSDINIDSVLNIDSLFSKWLKKRSENKSVSKKVDESLSNQYSALSIHDPERVYKFDLKYISETASEMQKLNRGICFELDLQEMSKENSNELFPIETIEEYLKYKPKEINNDKYDTVGSDMKNFDRKSESVPEDFTQNGVFVFEIVDNFKGLDTNAMLLLDIYKNLQEWIIAQKEDINKETKKIKDPEELKTRNAFRWKESLEFEITMLERLIAESDDTILRCDRKSLYKQYYAALKIFLEMQKKSLLWLYPDVRSEAEVNDTYLYSGLRQDFVNLIDMYREIEDFKSKYEDGSKEFKYYLPYPAKDSDVMPNLMMSRIEIDRYREALKYLHSHPDPKSRFLRIRQLLAFLPEEECLDIESRMRKQGQDSYETMIDFLEKEKINRNVKQVEEDCKIILSDKTTLNLFIANVECSKYNQSTQNIEDKSPGKQDSKTASRLIQKNTTNHTAGSFTPVQTNNVAYVTKNLSSDDGYKQHSQNKNIILPSNSLSDKSKVSKSKILSNESGLEDEIHTNLNYKTEDDFLANHTAMPMTHYQQNNSFLDSSVKNFNRYWNSQIYPQKSNYYENHENVCYYTSEPTNVLSYKMYNNIEDFLSSLKMQTHQIQLEEYYSQMLQ</sequence>
<dbReference type="RefSeq" id="XP_015609008.1">
    <property type="nucleotide sequence ID" value="XM_015753522.2"/>
</dbReference>